<dbReference type="PANTHER" id="PTHR43479">
    <property type="entry name" value="ACREF/ENVCD OPERON REPRESSOR-RELATED"/>
    <property type="match status" value="1"/>
</dbReference>
<dbReference type="EMBL" id="JACXZA010000001">
    <property type="protein sequence ID" value="MBD3918347.1"/>
    <property type="molecule type" value="Genomic_DNA"/>
</dbReference>
<accession>A0ABR8MQU7</accession>
<dbReference type="PROSITE" id="PS50977">
    <property type="entry name" value="HTH_TETR_2"/>
    <property type="match status" value="1"/>
</dbReference>
<dbReference type="InterPro" id="IPR039532">
    <property type="entry name" value="TetR_C_Firmicutes"/>
</dbReference>
<evidence type="ECO:0000313" key="4">
    <source>
        <dbReference type="EMBL" id="MBD3918347.1"/>
    </source>
</evidence>
<feature type="DNA-binding region" description="H-T-H motif" evidence="2">
    <location>
        <begin position="34"/>
        <end position="53"/>
    </location>
</feature>
<evidence type="ECO:0000259" key="3">
    <source>
        <dbReference type="PROSITE" id="PS50977"/>
    </source>
</evidence>
<keyword evidence="5" id="KW-1185">Reference proteome</keyword>
<dbReference type="RefSeq" id="WP_191202545.1">
    <property type="nucleotide sequence ID" value="NZ_JACXZA010000001.1"/>
</dbReference>
<evidence type="ECO:0000313" key="5">
    <source>
        <dbReference type="Proteomes" id="UP000609346"/>
    </source>
</evidence>
<keyword evidence="1 2" id="KW-0238">DNA-binding</keyword>
<dbReference type="InterPro" id="IPR001647">
    <property type="entry name" value="HTH_TetR"/>
</dbReference>
<feature type="domain" description="HTH tetR-type" evidence="3">
    <location>
        <begin position="11"/>
        <end position="71"/>
    </location>
</feature>
<protein>
    <submittedName>
        <fullName evidence="4">TetR/AcrR family transcriptional regulator</fullName>
    </submittedName>
</protein>
<reference evidence="4 5" key="1">
    <citation type="submission" date="2020-09" db="EMBL/GenBank/DDBJ databases">
        <title>Paenibacillus sp. strain PR3 16S rRNA gene Genome sequencing and assembly.</title>
        <authorList>
            <person name="Kim J."/>
        </authorList>
    </citation>
    <scope>NUCLEOTIDE SEQUENCE [LARGE SCALE GENOMIC DNA]</scope>
    <source>
        <strain evidence="4 5">PR3</strain>
    </source>
</reference>
<organism evidence="4 5">
    <name type="scientific">Paenibacillus terricola</name>
    <dbReference type="NCBI Taxonomy" id="2763503"/>
    <lineage>
        <taxon>Bacteria</taxon>
        <taxon>Bacillati</taxon>
        <taxon>Bacillota</taxon>
        <taxon>Bacilli</taxon>
        <taxon>Bacillales</taxon>
        <taxon>Paenibacillaceae</taxon>
        <taxon>Paenibacillus</taxon>
    </lineage>
</organism>
<evidence type="ECO:0000256" key="1">
    <source>
        <dbReference type="ARBA" id="ARBA00023125"/>
    </source>
</evidence>
<comment type="caution">
    <text evidence="4">The sequence shown here is derived from an EMBL/GenBank/DDBJ whole genome shotgun (WGS) entry which is preliminary data.</text>
</comment>
<evidence type="ECO:0000256" key="2">
    <source>
        <dbReference type="PROSITE-ProRule" id="PRU00335"/>
    </source>
</evidence>
<sequence>MSNKNPNSSVIRTKKAIKTALISLLNEKDIREITIKEIVARAEYTRGAFYAHYQFKEELLDELIQETIEGFLAAFRAPYEGKREEYNIHNLTHSTVVIFQYIQENAAAFSLLFKGTSFGFQEKLGVAIKVIYEDEFELLFPQIPSHINRAIFINQSVYTILGLIRYWIQSNFMYSAQYMTEQMLEIAKWSYSE</sequence>
<dbReference type="SUPFAM" id="SSF46689">
    <property type="entry name" value="Homeodomain-like"/>
    <property type="match status" value="1"/>
</dbReference>
<dbReference type="Proteomes" id="UP000609346">
    <property type="component" value="Unassembled WGS sequence"/>
</dbReference>
<dbReference type="Pfam" id="PF14278">
    <property type="entry name" value="TetR_C_8"/>
    <property type="match status" value="1"/>
</dbReference>
<dbReference type="InterPro" id="IPR050624">
    <property type="entry name" value="HTH-type_Tx_Regulator"/>
</dbReference>
<gene>
    <name evidence="4" type="ORF">H8B09_06235</name>
</gene>
<dbReference type="Pfam" id="PF00440">
    <property type="entry name" value="TetR_N"/>
    <property type="match status" value="1"/>
</dbReference>
<dbReference type="Gene3D" id="1.10.357.10">
    <property type="entry name" value="Tetracycline Repressor, domain 2"/>
    <property type="match status" value="1"/>
</dbReference>
<dbReference type="PANTHER" id="PTHR43479:SF7">
    <property type="entry name" value="TETR-FAMILY TRANSCRIPTIONAL REGULATOR"/>
    <property type="match status" value="1"/>
</dbReference>
<proteinExistence type="predicted"/>
<name>A0ABR8MQU7_9BACL</name>
<dbReference type="InterPro" id="IPR009057">
    <property type="entry name" value="Homeodomain-like_sf"/>
</dbReference>